<comment type="caution">
    <text evidence="1">The sequence shown here is derived from an EMBL/GenBank/DDBJ whole genome shotgun (WGS) entry which is preliminary data.</text>
</comment>
<organism evidence="1 2">
    <name type="scientific">Anaeramoeba flamelloides</name>
    <dbReference type="NCBI Taxonomy" id="1746091"/>
    <lineage>
        <taxon>Eukaryota</taxon>
        <taxon>Metamonada</taxon>
        <taxon>Anaeramoebidae</taxon>
        <taxon>Anaeramoeba</taxon>
    </lineage>
</organism>
<dbReference type="Proteomes" id="UP001146793">
    <property type="component" value="Unassembled WGS sequence"/>
</dbReference>
<name>A0AAV8A690_9EUKA</name>
<evidence type="ECO:0000313" key="2">
    <source>
        <dbReference type="Proteomes" id="UP001146793"/>
    </source>
</evidence>
<protein>
    <submittedName>
        <fullName evidence="1">Uncharacterized protein</fullName>
    </submittedName>
</protein>
<proteinExistence type="predicted"/>
<accession>A0AAV8A690</accession>
<reference evidence="1" key="1">
    <citation type="submission" date="2022-08" db="EMBL/GenBank/DDBJ databases">
        <title>Novel sulphate-reducing endosymbionts in the free-living metamonad Anaeramoeba.</title>
        <authorList>
            <person name="Jerlstrom-Hultqvist J."/>
            <person name="Cepicka I."/>
            <person name="Gallot-Lavallee L."/>
            <person name="Salas-Leiva D."/>
            <person name="Curtis B.A."/>
            <person name="Zahonova K."/>
            <person name="Pipaliya S."/>
            <person name="Dacks J."/>
            <person name="Roger A.J."/>
        </authorList>
    </citation>
    <scope>NUCLEOTIDE SEQUENCE</scope>
    <source>
        <strain evidence="1">Busselton2</strain>
    </source>
</reference>
<dbReference type="EMBL" id="JANTQA010000015">
    <property type="protein sequence ID" value="KAJ3448275.1"/>
    <property type="molecule type" value="Genomic_DNA"/>
</dbReference>
<evidence type="ECO:0000313" key="1">
    <source>
        <dbReference type="EMBL" id="KAJ3448275.1"/>
    </source>
</evidence>
<sequence length="472" mass="56000">MASLNRKKTNLHNSRNATINQSRLEKLLSMGNGVVKGLESESLGLANCPKEVCIEKSIFHRTYLVNDQQSQIDKKELEYFMIKKYNLFKTNPKDCKLIKNNKGDWVCYKFFKKTDFFEYQVNQADSEEFANKMFGILKHLRIAYRLDPKSFVGIKLPHIQYNYKVPSKVRIEKTALKQLCKENTSDNEGDMNSKIKKLYRALSFFFQARFNLINITNKNRKFMVFGRNHTMLENSNHSSDENSNYHKNDSNYYVDKTLKKYLKPKSTKKRKRTIQLIDPKISQINEQKKWKKKIKKKHKENEPEKVYVVNKKKKKSTKKDKHLQVTDISHQRKKKKNKIKHNRVSLKIQEKNKKKLKEKWTKKMIKQKLKQRRQVKQQLEENSNYKTCSNFVSIANNQPNNQPINNYNDKENGLINKGTQLKKKIEKKRKRGGDLGYDDEDILIQNWSEMSEEDLQSQLINLLLYVKNGENI</sequence>
<gene>
    <name evidence="1" type="ORF">M0812_00754</name>
</gene>
<dbReference type="AlphaFoldDB" id="A0AAV8A690"/>